<dbReference type="EMBL" id="JBHRTA010000031">
    <property type="protein sequence ID" value="MFC3198131.1"/>
    <property type="molecule type" value="Genomic_DNA"/>
</dbReference>
<dbReference type="RefSeq" id="WP_379022499.1">
    <property type="nucleotide sequence ID" value="NZ_JBHRTA010000031.1"/>
</dbReference>
<accession>A0ABV7JMQ3</accession>
<organism evidence="1 2">
    <name type="scientific">Parapedobacter deserti</name>
    <dbReference type="NCBI Taxonomy" id="1912957"/>
    <lineage>
        <taxon>Bacteria</taxon>
        <taxon>Pseudomonadati</taxon>
        <taxon>Bacteroidota</taxon>
        <taxon>Sphingobacteriia</taxon>
        <taxon>Sphingobacteriales</taxon>
        <taxon>Sphingobacteriaceae</taxon>
        <taxon>Parapedobacter</taxon>
    </lineage>
</organism>
<evidence type="ECO:0000313" key="1">
    <source>
        <dbReference type="EMBL" id="MFC3198131.1"/>
    </source>
</evidence>
<dbReference type="Proteomes" id="UP001595526">
    <property type="component" value="Unassembled WGS sequence"/>
</dbReference>
<reference evidence="2" key="1">
    <citation type="journal article" date="2019" name="Int. J. Syst. Evol. Microbiol.">
        <title>The Global Catalogue of Microorganisms (GCM) 10K type strain sequencing project: providing services to taxonomists for standard genome sequencing and annotation.</title>
        <authorList>
            <consortium name="The Broad Institute Genomics Platform"/>
            <consortium name="The Broad Institute Genome Sequencing Center for Infectious Disease"/>
            <person name="Wu L."/>
            <person name="Ma J."/>
        </authorList>
    </citation>
    <scope>NUCLEOTIDE SEQUENCE [LARGE SCALE GENOMIC DNA]</scope>
    <source>
        <strain evidence="2">KCTC 52416</strain>
    </source>
</reference>
<keyword evidence="2" id="KW-1185">Reference proteome</keyword>
<comment type="caution">
    <text evidence="1">The sequence shown here is derived from an EMBL/GenBank/DDBJ whole genome shotgun (WGS) entry which is preliminary data.</text>
</comment>
<sequence length="132" mass="14615">MAKKPFTSVGVQALQQELYALTDAALQAEADAARSEFQDWLIDHFELSSSQTAYIDNFDPDFIAHASALVSHYIGHRLPMSLQAETPPEDDDEGRGKLILFNESQQVVYRQSEGALATGHLQVSIRYTTANS</sequence>
<proteinExistence type="predicted"/>
<evidence type="ECO:0000313" key="2">
    <source>
        <dbReference type="Proteomes" id="UP001595526"/>
    </source>
</evidence>
<gene>
    <name evidence="1" type="ORF">ACFOET_10965</name>
</gene>
<name>A0ABV7JMQ3_9SPHI</name>
<protein>
    <submittedName>
        <fullName evidence="1">Uncharacterized protein</fullName>
    </submittedName>
</protein>